<dbReference type="SUPFAM" id="SSF56784">
    <property type="entry name" value="HAD-like"/>
    <property type="match status" value="1"/>
</dbReference>
<evidence type="ECO:0000259" key="7">
    <source>
        <dbReference type="PROSITE" id="PS50172"/>
    </source>
</evidence>
<dbReference type="InterPro" id="IPR001357">
    <property type="entry name" value="BRCT_dom"/>
</dbReference>
<evidence type="ECO:0000256" key="1">
    <source>
        <dbReference type="ARBA" id="ARBA00004123"/>
    </source>
</evidence>
<evidence type="ECO:0000256" key="2">
    <source>
        <dbReference type="ARBA" id="ARBA00022801"/>
    </source>
</evidence>
<evidence type="ECO:0000256" key="3">
    <source>
        <dbReference type="ARBA" id="ARBA00023242"/>
    </source>
</evidence>
<feature type="domain" description="FCP1 homology" evidence="8">
    <location>
        <begin position="62"/>
        <end position="233"/>
    </location>
</feature>
<sequence length="423" mass="48957">MIAVQSLPLQDCQDDVTIEYQFCQEVEDEKERTDTPQVFTEKIMCGLNALPTVTVEYKSELLSKHKLSIALDLDETVLNATSDPFIIEMFLHKYGPNATHNSRDLHLIVVDDGMVLVKLRPFVHTFLSGISDLFEVNIFTMGIRPYASAVASILDPNQTLFKRIMSRENFSNIGTKTLSTVFPNSQDTVVIIDDRQDVWSDHLSNLVQVSPYKYFEEHDESFVLTDFEHIHETDDQLLDLQEVLCNLHNQFFKTDSADIRSIIRSRVLSGVNLLFSSRQKFSPCSHLWQLAQRLGASCHDELDENITHIVATERCSDLVIQAQEKYNVKIVSTDYLERCYATCTRLDETFFKPPYKEPKAMYFLTDDECEMITDNSQQTIEEMEEYVPEHPSLSHKRPRCTDDNFEEIEQPSKQMRFEEVNFE</sequence>
<dbReference type="Gene3D" id="3.40.50.10190">
    <property type="entry name" value="BRCT domain"/>
    <property type="match status" value="1"/>
</dbReference>
<proteinExistence type="predicted"/>
<comment type="subcellular location">
    <subcellularLocation>
        <location evidence="1 6">Nucleus</location>
    </subcellularLocation>
</comment>
<dbReference type="NCBIfam" id="TIGR02250">
    <property type="entry name" value="FCP1_euk"/>
    <property type="match status" value="1"/>
</dbReference>
<dbReference type="PROSITE" id="PS50969">
    <property type="entry name" value="FCP1"/>
    <property type="match status" value="1"/>
</dbReference>
<evidence type="ECO:0000256" key="6">
    <source>
        <dbReference type="RuleBase" id="RU366066"/>
    </source>
</evidence>
<evidence type="ECO:0000313" key="10">
    <source>
        <dbReference type="EMBL" id="KAL0486072.1"/>
    </source>
</evidence>
<dbReference type="EMBL" id="JAOPGA020001200">
    <property type="protein sequence ID" value="KAL0486072.1"/>
    <property type="molecule type" value="Genomic_DNA"/>
</dbReference>
<dbReference type="InterPro" id="IPR023214">
    <property type="entry name" value="HAD_sf"/>
</dbReference>
<dbReference type="GO" id="GO:0008420">
    <property type="term" value="F:RNA polymerase II CTD heptapeptide repeat phosphatase activity"/>
    <property type="evidence" value="ECO:0007669"/>
    <property type="project" value="UniProtKB-UniRule"/>
</dbReference>
<dbReference type="SMART" id="SM00577">
    <property type="entry name" value="CPDc"/>
    <property type="match status" value="1"/>
</dbReference>
<evidence type="ECO:0000259" key="8">
    <source>
        <dbReference type="PROSITE" id="PS50969"/>
    </source>
</evidence>
<reference evidence="10 11" key="1">
    <citation type="submission" date="2024-03" db="EMBL/GenBank/DDBJ databases">
        <title>The Acrasis kona genome and developmental transcriptomes reveal deep origins of eukaryotic multicellular pathways.</title>
        <authorList>
            <person name="Sheikh S."/>
            <person name="Fu C.-J."/>
            <person name="Brown M.W."/>
            <person name="Baldauf S.L."/>
        </authorList>
    </citation>
    <scope>NUCLEOTIDE SEQUENCE [LARGE SCALE GENOMIC DNA]</scope>
    <source>
        <strain evidence="10 11">ATCC MYA-3509</strain>
    </source>
</reference>
<dbReference type="Pfam" id="PF00533">
    <property type="entry name" value="BRCT"/>
    <property type="match status" value="1"/>
</dbReference>
<evidence type="ECO:0000256" key="5">
    <source>
        <dbReference type="ARBA" id="ARBA00048336"/>
    </source>
</evidence>
<dbReference type="AlphaFoldDB" id="A0AAW2Z9X9"/>
<keyword evidence="2 6" id="KW-0378">Hydrolase</keyword>
<organism evidence="10 11">
    <name type="scientific">Acrasis kona</name>
    <dbReference type="NCBI Taxonomy" id="1008807"/>
    <lineage>
        <taxon>Eukaryota</taxon>
        <taxon>Discoba</taxon>
        <taxon>Heterolobosea</taxon>
        <taxon>Tetramitia</taxon>
        <taxon>Eutetramitia</taxon>
        <taxon>Acrasidae</taxon>
        <taxon>Acrasis</taxon>
    </lineage>
</organism>
<comment type="catalytic activity">
    <reaction evidence="5 6">
        <text>O-phospho-L-threonyl-[protein] + H2O = L-threonyl-[protein] + phosphate</text>
        <dbReference type="Rhea" id="RHEA:47004"/>
        <dbReference type="Rhea" id="RHEA-COMP:11060"/>
        <dbReference type="Rhea" id="RHEA-COMP:11605"/>
        <dbReference type="ChEBI" id="CHEBI:15377"/>
        <dbReference type="ChEBI" id="CHEBI:30013"/>
        <dbReference type="ChEBI" id="CHEBI:43474"/>
        <dbReference type="ChEBI" id="CHEBI:61977"/>
        <dbReference type="EC" id="3.1.3.16"/>
    </reaction>
</comment>
<dbReference type="EC" id="3.1.3.16" evidence="6"/>
<dbReference type="InterPro" id="IPR004274">
    <property type="entry name" value="FCP1_dom"/>
</dbReference>
<dbReference type="Gene3D" id="3.40.50.1000">
    <property type="entry name" value="HAD superfamily/HAD-like"/>
    <property type="match status" value="1"/>
</dbReference>
<dbReference type="GO" id="GO:0005634">
    <property type="term" value="C:nucleus"/>
    <property type="evidence" value="ECO:0007669"/>
    <property type="project" value="UniProtKB-SubCell"/>
</dbReference>
<comment type="catalytic activity">
    <reaction evidence="4 6">
        <text>O-phospho-L-seryl-[protein] + H2O = L-seryl-[protein] + phosphate</text>
        <dbReference type="Rhea" id="RHEA:20629"/>
        <dbReference type="Rhea" id="RHEA-COMP:9863"/>
        <dbReference type="Rhea" id="RHEA-COMP:11604"/>
        <dbReference type="ChEBI" id="CHEBI:15377"/>
        <dbReference type="ChEBI" id="CHEBI:29999"/>
        <dbReference type="ChEBI" id="CHEBI:43474"/>
        <dbReference type="ChEBI" id="CHEBI:83421"/>
        <dbReference type="EC" id="3.1.3.16"/>
    </reaction>
</comment>
<evidence type="ECO:0000313" key="9">
    <source>
        <dbReference type="EMBL" id="KAL0479452.1"/>
    </source>
</evidence>
<keyword evidence="3 6" id="KW-0539">Nucleus</keyword>
<dbReference type="InterPro" id="IPR036412">
    <property type="entry name" value="HAD-like_sf"/>
</dbReference>
<dbReference type="InterPro" id="IPR039189">
    <property type="entry name" value="Fcp1"/>
</dbReference>
<dbReference type="EMBL" id="JAOPGA020000558">
    <property type="protein sequence ID" value="KAL0479452.1"/>
    <property type="molecule type" value="Genomic_DNA"/>
</dbReference>
<dbReference type="CDD" id="cd07521">
    <property type="entry name" value="HAD_FCP1-like"/>
    <property type="match status" value="1"/>
</dbReference>
<dbReference type="PANTHER" id="PTHR23081">
    <property type="entry name" value="RNA POLYMERASE II CTD PHOSPHATASE"/>
    <property type="match status" value="1"/>
</dbReference>
<dbReference type="CDD" id="cd17729">
    <property type="entry name" value="BRCT_CTDP1"/>
    <property type="match status" value="1"/>
</dbReference>
<protein>
    <recommendedName>
        <fullName evidence="6">RNA polymerase II subunit A C-terminal domain phosphatase</fullName>
        <ecNumber evidence="6">3.1.3.16</ecNumber>
    </recommendedName>
</protein>
<dbReference type="SMART" id="SM00292">
    <property type="entry name" value="BRCT"/>
    <property type="match status" value="1"/>
</dbReference>
<gene>
    <name evidence="10" type="ORF">AKO1_001717</name>
    <name evidence="9" type="ORF">AKO1_015164</name>
</gene>
<accession>A0AAW2Z9X9</accession>
<comment type="function">
    <text evidence="6">This promotes the activity of RNA polymerase II.</text>
</comment>
<evidence type="ECO:0000313" key="11">
    <source>
        <dbReference type="Proteomes" id="UP001431209"/>
    </source>
</evidence>
<dbReference type="Proteomes" id="UP001431209">
    <property type="component" value="Unassembled WGS sequence"/>
</dbReference>
<dbReference type="InterPro" id="IPR036420">
    <property type="entry name" value="BRCT_dom_sf"/>
</dbReference>
<dbReference type="PANTHER" id="PTHR23081:SF36">
    <property type="entry name" value="RNA POLYMERASE II SUBUNIT A C-TERMINAL DOMAIN PHOSPHATASE"/>
    <property type="match status" value="1"/>
</dbReference>
<dbReference type="InterPro" id="IPR011947">
    <property type="entry name" value="FCP1_euk"/>
</dbReference>
<keyword evidence="11" id="KW-1185">Reference proteome</keyword>
<dbReference type="SUPFAM" id="SSF52113">
    <property type="entry name" value="BRCT domain"/>
    <property type="match status" value="1"/>
</dbReference>
<dbReference type="Pfam" id="PF03031">
    <property type="entry name" value="NIF"/>
    <property type="match status" value="1"/>
</dbReference>
<evidence type="ECO:0000256" key="4">
    <source>
        <dbReference type="ARBA" id="ARBA00047761"/>
    </source>
</evidence>
<comment type="caution">
    <text evidence="10">The sequence shown here is derived from an EMBL/GenBank/DDBJ whole genome shotgun (WGS) entry which is preliminary data.</text>
</comment>
<dbReference type="PROSITE" id="PS50172">
    <property type="entry name" value="BRCT"/>
    <property type="match status" value="1"/>
</dbReference>
<name>A0AAW2Z9X9_9EUKA</name>
<feature type="domain" description="BRCT" evidence="7">
    <location>
        <begin position="263"/>
        <end position="353"/>
    </location>
</feature>